<comment type="similarity">
    <text evidence="2">Belongs to the NPC2 family.</text>
</comment>
<dbReference type="OrthoDB" id="4937502at2759"/>
<dbReference type="GO" id="GO:0015918">
    <property type="term" value="P:sterol transport"/>
    <property type="evidence" value="ECO:0000318"/>
    <property type="project" value="GO_Central"/>
</dbReference>
<protein>
    <submittedName>
        <fullName evidence="4">Heh-1</fullName>
    </submittedName>
</protein>
<comment type="subcellular location">
    <subcellularLocation>
        <location evidence="1">Secreted</location>
    </subcellularLocation>
</comment>
<dbReference type="PANTHER" id="PTHR11306:SF68">
    <property type="entry name" value="NPC INTRACELLULAR CHOLESTEROL TRANSPORTER 2"/>
    <property type="match status" value="1"/>
</dbReference>
<evidence type="ECO:0000313" key="5">
    <source>
        <dbReference type="Proteomes" id="UP000005239"/>
    </source>
</evidence>
<dbReference type="Proteomes" id="UP000005239">
    <property type="component" value="Unassembled WGS sequence"/>
</dbReference>
<evidence type="ECO:0000256" key="1">
    <source>
        <dbReference type="ARBA" id="ARBA00004613"/>
    </source>
</evidence>
<dbReference type="EnsemblMetazoa" id="PPA34640.1">
    <property type="protein sequence ID" value="PPA34640.1"/>
    <property type="gene ID" value="WBGene00273009"/>
</dbReference>
<name>A0A2A6C5S7_PRIPA</name>
<dbReference type="GO" id="GO:0032934">
    <property type="term" value="F:sterol binding"/>
    <property type="evidence" value="ECO:0000318"/>
    <property type="project" value="GO_Central"/>
</dbReference>
<dbReference type="InterPro" id="IPR003172">
    <property type="entry name" value="ML_dom"/>
</dbReference>
<evidence type="ECO:0000313" key="4">
    <source>
        <dbReference type="EnsemblMetazoa" id="PPA34640.1"/>
    </source>
</evidence>
<gene>
    <name evidence="4" type="primary">WBGene00273009</name>
</gene>
<accession>A0A2A6C5S7</accession>
<dbReference type="SUPFAM" id="SSF81296">
    <property type="entry name" value="E set domains"/>
    <property type="match status" value="1"/>
</dbReference>
<dbReference type="Gene3D" id="2.60.40.770">
    <property type="match status" value="1"/>
</dbReference>
<proteinExistence type="inferred from homology"/>
<sequence>MTRPVLLSLALLAVAAATTFTNVPFKNCNSIFEIKSLEASECSLYDTDIKGVTKQVCLFKSGTKPTIKITFVPNESGISDLATSVRAKFGASTLPYEMADFETCKHGHITCPLVGSQEQTYSQDFHIDPSYPKAKRIVPSELGDRKGRQEAHLPRVPGQDRVKIKDHLDPLPPPILWLTTLVSLDFVFPYVHDYRLLFLSYRNQEPLMGMFGCLPPITTSALLAFPSISFIFSFCFFLINAYSMHNNHNHAIFCHCP</sequence>
<keyword evidence="5" id="KW-1185">Reference proteome</keyword>
<accession>A0A8R1YVI4</accession>
<dbReference type="InterPro" id="IPR039670">
    <property type="entry name" value="NPC2-like"/>
</dbReference>
<organism evidence="4 5">
    <name type="scientific">Pristionchus pacificus</name>
    <name type="common">Parasitic nematode worm</name>
    <dbReference type="NCBI Taxonomy" id="54126"/>
    <lineage>
        <taxon>Eukaryota</taxon>
        <taxon>Metazoa</taxon>
        <taxon>Ecdysozoa</taxon>
        <taxon>Nematoda</taxon>
        <taxon>Chromadorea</taxon>
        <taxon>Rhabditida</taxon>
        <taxon>Rhabditina</taxon>
        <taxon>Diplogasteromorpha</taxon>
        <taxon>Diplogasteroidea</taxon>
        <taxon>Neodiplogasteridae</taxon>
        <taxon>Pristionchus</taxon>
    </lineage>
</organism>
<dbReference type="InterPro" id="IPR014756">
    <property type="entry name" value="Ig_E-set"/>
</dbReference>
<reference evidence="4" key="2">
    <citation type="submission" date="2022-06" db="UniProtKB">
        <authorList>
            <consortium name="EnsemblMetazoa"/>
        </authorList>
    </citation>
    <scope>IDENTIFICATION</scope>
    <source>
        <strain evidence="4">PS312</strain>
    </source>
</reference>
<dbReference type="AlphaFoldDB" id="A0A2A6C5S7"/>
<evidence type="ECO:0000256" key="3">
    <source>
        <dbReference type="ARBA" id="ARBA00022525"/>
    </source>
</evidence>
<dbReference type="SMART" id="SM00737">
    <property type="entry name" value="ML"/>
    <property type="match status" value="1"/>
</dbReference>
<dbReference type="PANTHER" id="PTHR11306">
    <property type="entry name" value="NIEMANN PICK TYPE C2 PROTEIN NPC2-RELATED"/>
    <property type="match status" value="1"/>
</dbReference>
<dbReference type="Pfam" id="PF02221">
    <property type="entry name" value="E1_DerP2_DerF2"/>
    <property type="match status" value="1"/>
</dbReference>
<keyword evidence="3" id="KW-0964">Secreted</keyword>
<reference evidence="5" key="1">
    <citation type="journal article" date="2008" name="Nat. Genet.">
        <title>The Pristionchus pacificus genome provides a unique perspective on nematode lifestyle and parasitism.</title>
        <authorList>
            <person name="Dieterich C."/>
            <person name="Clifton S.W."/>
            <person name="Schuster L.N."/>
            <person name="Chinwalla A."/>
            <person name="Delehaunty K."/>
            <person name="Dinkelacker I."/>
            <person name="Fulton L."/>
            <person name="Fulton R."/>
            <person name="Godfrey J."/>
            <person name="Minx P."/>
            <person name="Mitreva M."/>
            <person name="Roeseler W."/>
            <person name="Tian H."/>
            <person name="Witte H."/>
            <person name="Yang S.P."/>
            <person name="Wilson R.K."/>
            <person name="Sommer R.J."/>
        </authorList>
    </citation>
    <scope>NUCLEOTIDE SEQUENCE [LARGE SCALE GENOMIC DNA]</scope>
    <source>
        <strain evidence="5">PS312</strain>
    </source>
</reference>
<dbReference type="GO" id="GO:0005576">
    <property type="term" value="C:extracellular region"/>
    <property type="evidence" value="ECO:0007669"/>
    <property type="project" value="UniProtKB-SubCell"/>
</dbReference>
<evidence type="ECO:0000256" key="2">
    <source>
        <dbReference type="ARBA" id="ARBA00006370"/>
    </source>
</evidence>